<accession>A0ABV6RS89</accession>
<dbReference type="InterPro" id="IPR004358">
    <property type="entry name" value="Sig_transdc_His_kin-like_C"/>
</dbReference>
<evidence type="ECO:0000256" key="1">
    <source>
        <dbReference type="ARBA" id="ARBA00000085"/>
    </source>
</evidence>
<feature type="compositionally biased region" description="Polar residues" evidence="5">
    <location>
        <begin position="36"/>
        <end position="45"/>
    </location>
</feature>
<dbReference type="PROSITE" id="PS50110">
    <property type="entry name" value="RESPONSE_REGULATORY"/>
    <property type="match status" value="1"/>
</dbReference>
<feature type="domain" description="Response regulatory" evidence="7">
    <location>
        <begin position="866"/>
        <end position="982"/>
    </location>
</feature>
<dbReference type="CDD" id="cd00082">
    <property type="entry name" value="HisKA"/>
    <property type="match status" value="1"/>
</dbReference>
<feature type="domain" description="PAC" evidence="9">
    <location>
        <begin position="563"/>
        <end position="615"/>
    </location>
</feature>
<dbReference type="PANTHER" id="PTHR43547:SF2">
    <property type="entry name" value="HYBRID SIGNAL TRANSDUCTION HISTIDINE KINASE C"/>
    <property type="match status" value="1"/>
</dbReference>
<feature type="domain" description="Histidine kinase" evidence="6">
    <location>
        <begin position="626"/>
        <end position="844"/>
    </location>
</feature>
<evidence type="ECO:0000313" key="10">
    <source>
        <dbReference type="EMBL" id="MFC0679850.1"/>
    </source>
</evidence>
<dbReference type="InterPro" id="IPR000014">
    <property type="entry name" value="PAS"/>
</dbReference>
<dbReference type="PROSITE" id="PS50112">
    <property type="entry name" value="PAS"/>
    <property type="match status" value="1"/>
</dbReference>
<feature type="modified residue" description="4-aspartylphosphate" evidence="4">
    <location>
        <position position="915"/>
    </location>
</feature>
<dbReference type="Pfam" id="PF00512">
    <property type="entry name" value="HisKA"/>
    <property type="match status" value="1"/>
</dbReference>
<dbReference type="Proteomes" id="UP001589896">
    <property type="component" value="Unassembled WGS sequence"/>
</dbReference>
<dbReference type="CDD" id="cd17580">
    <property type="entry name" value="REC_2_DhkD-like"/>
    <property type="match status" value="1"/>
</dbReference>
<evidence type="ECO:0000256" key="3">
    <source>
        <dbReference type="ARBA" id="ARBA00022553"/>
    </source>
</evidence>
<evidence type="ECO:0000256" key="2">
    <source>
        <dbReference type="ARBA" id="ARBA00012438"/>
    </source>
</evidence>
<dbReference type="InterPro" id="IPR013656">
    <property type="entry name" value="PAS_4"/>
</dbReference>
<dbReference type="InterPro" id="IPR035965">
    <property type="entry name" value="PAS-like_dom_sf"/>
</dbReference>
<dbReference type="InterPro" id="IPR036097">
    <property type="entry name" value="HisK_dim/P_sf"/>
</dbReference>
<dbReference type="Pfam" id="PF00072">
    <property type="entry name" value="Response_reg"/>
    <property type="match status" value="1"/>
</dbReference>
<evidence type="ECO:0000313" key="11">
    <source>
        <dbReference type="Proteomes" id="UP001589896"/>
    </source>
</evidence>
<dbReference type="InterPro" id="IPR001610">
    <property type="entry name" value="PAC"/>
</dbReference>
<evidence type="ECO:0000259" key="9">
    <source>
        <dbReference type="PROSITE" id="PS50113"/>
    </source>
</evidence>
<dbReference type="PROSITE" id="PS50109">
    <property type="entry name" value="HIS_KIN"/>
    <property type="match status" value="1"/>
</dbReference>
<dbReference type="SMART" id="SM00091">
    <property type="entry name" value="PAS"/>
    <property type="match status" value="3"/>
</dbReference>
<evidence type="ECO:0000259" key="8">
    <source>
        <dbReference type="PROSITE" id="PS50112"/>
    </source>
</evidence>
<dbReference type="InterPro" id="IPR003594">
    <property type="entry name" value="HATPase_dom"/>
</dbReference>
<keyword evidence="3 4" id="KW-0597">Phosphoprotein</keyword>
<protein>
    <recommendedName>
        <fullName evidence="2">histidine kinase</fullName>
        <ecNumber evidence="2">2.7.13.3</ecNumber>
    </recommendedName>
</protein>
<dbReference type="CDD" id="cd00130">
    <property type="entry name" value="PAS"/>
    <property type="match status" value="1"/>
</dbReference>
<dbReference type="InterPro" id="IPR005467">
    <property type="entry name" value="His_kinase_dom"/>
</dbReference>
<dbReference type="InterPro" id="IPR001789">
    <property type="entry name" value="Sig_transdc_resp-reg_receiver"/>
</dbReference>
<feature type="domain" description="PAC" evidence="9">
    <location>
        <begin position="283"/>
        <end position="338"/>
    </location>
</feature>
<dbReference type="Pfam" id="PF13426">
    <property type="entry name" value="PAS_9"/>
    <property type="match status" value="1"/>
</dbReference>
<dbReference type="EC" id="2.7.13.3" evidence="2"/>
<feature type="domain" description="PAS" evidence="8">
    <location>
        <begin position="353"/>
        <end position="389"/>
    </location>
</feature>
<dbReference type="SUPFAM" id="SSF55785">
    <property type="entry name" value="PYP-like sensor domain (PAS domain)"/>
    <property type="match status" value="4"/>
</dbReference>
<dbReference type="Pfam" id="PF02518">
    <property type="entry name" value="HATPase_c"/>
    <property type="match status" value="1"/>
</dbReference>
<dbReference type="CDD" id="cd18773">
    <property type="entry name" value="PDC1_HK_sensor"/>
    <property type="match status" value="1"/>
</dbReference>
<evidence type="ECO:0000259" key="7">
    <source>
        <dbReference type="PROSITE" id="PS50110"/>
    </source>
</evidence>
<dbReference type="Pfam" id="PF08447">
    <property type="entry name" value="PAS_3"/>
    <property type="match status" value="1"/>
</dbReference>
<proteinExistence type="predicted"/>
<dbReference type="InterPro" id="IPR011006">
    <property type="entry name" value="CheY-like_superfamily"/>
</dbReference>
<dbReference type="SMART" id="SM00387">
    <property type="entry name" value="HATPase_c"/>
    <property type="match status" value="1"/>
</dbReference>
<gene>
    <name evidence="10" type="ORF">ACFFGH_18585</name>
</gene>
<dbReference type="InterPro" id="IPR003661">
    <property type="entry name" value="HisK_dim/P_dom"/>
</dbReference>
<dbReference type="CDD" id="cd00075">
    <property type="entry name" value="HATPase"/>
    <property type="match status" value="1"/>
</dbReference>
<dbReference type="EMBL" id="JBHLTG010000004">
    <property type="protein sequence ID" value="MFC0679850.1"/>
    <property type="molecule type" value="Genomic_DNA"/>
</dbReference>
<dbReference type="SMART" id="SM00448">
    <property type="entry name" value="REC"/>
    <property type="match status" value="1"/>
</dbReference>
<dbReference type="Gene3D" id="3.30.565.10">
    <property type="entry name" value="Histidine kinase-like ATPase, C-terminal domain"/>
    <property type="match status" value="1"/>
</dbReference>
<dbReference type="NCBIfam" id="TIGR00229">
    <property type="entry name" value="sensory_box"/>
    <property type="match status" value="2"/>
</dbReference>
<dbReference type="InterPro" id="IPR013655">
    <property type="entry name" value="PAS_fold_3"/>
</dbReference>
<feature type="domain" description="PAC" evidence="9">
    <location>
        <begin position="437"/>
        <end position="489"/>
    </location>
</feature>
<dbReference type="SUPFAM" id="SSF47384">
    <property type="entry name" value="Homodimeric domain of signal transducing histidine kinase"/>
    <property type="match status" value="1"/>
</dbReference>
<dbReference type="Gene3D" id="3.40.50.2300">
    <property type="match status" value="1"/>
</dbReference>
<organism evidence="10 11">
    <name type="scientific">Lysobacter korlensis</name>
    <dbReference type="NCBI Taxonomy" id="553636"/>
    <lineage>
        <taxon>Bacteria</taxon>
        <taxon>Pseudomonadati</taxon>
        <taxon>Pseudomonadota</taxon>
        <taxon>Gammaproteobacteria</taxon>
        <taxon>Lysobacterales</taxon>
        <taxon>Lysobacteraceae</taxon>
        <taxon>Lysobacter</taxon>
    </lineage>
</organism>
<comment type="catalytic activity">
    <reaction evidence="1">
        <text>ATP + protein L-histidine = ADP + protein N-phospho-L-histidine.</text>
        <dbReference type="EC" id="2.7.13.3"/>
    </reaction>
</comment>
<feature type="region of interest" description="Disordered" evidence="5">
    <location>
        <begin position="1"/>
        <end position="53"/>
    </location>
</feature>
<name>A0ABV6RS89_9GAMM</name>
<dbReference type="PANTHER" id="PTHR43547">
    <property type="entry name" value="TWO-COMPONENT HISTIDINE KINASE"/>
    <property type="match status" value="1"/>
</dbReference>
<dbReference type="InterPro" id="IPR036890">
    <property type="entry name" value="HATPase_C_sf"/>
</dbReference>
<dbReference type="PRINTS" id="PR00344">
    <property type="entry name" value="BCTRLSENSOR"/>
</dbReference>
<dbReference type="SMART" id="SM00086">
    <property type="entry name" value="PAC"/>
    <property type="match status" value="4"/>
</dbReference>
<sequence length="984" mass="108996">MVTAPSHPGASEPDARRSFQPAAGLFLDSERAANSGRASRMSTHPSRPVTPVTKAETAGWFRHGPWADSPLGPRESWPQPLITLTDLALGSKTPTLIVWGPELCMVYNHAYSRILGDRHPAALGRPLPDVWSEIWDAIQPLVYRSLAGEALYFENERFLIRRDGVEQEAWFNFSYTPVHDETGAVAGIYCALTETTNEVRAERDRADSFARLQQLFRQAPGFMAVTSGPGHMLELANESCMRLVGRTDLAGKRVSEAIPELADQVYLQLFDQVYATGEAFVGRRMPVHLQPPGERSPMLRYVDFVFQPITDSTGSVTGVFVQGTDVTEHHHLEDQLRHSEVQALDLALESEMHARRLDALLEAAPVGIIYADANGRLEVVNAAIRKMWGNHPDATDVSEYHRWKAWWADGSERDGQPVGPDEWPITRVLRGEEEVSAIIEIEPFGRPGERRTAQVHARPVRTHDGALVGAVVAEMDITDQVRMQARLRESEIRFRTITDVMPQIAWSTRPDGQHDYYNRRWYDYTGMPEGTIGDEPWHELVHPDDRDEALDTWRTSVATGDPYEIKYRLRHRSGEYRWVLGRALPVRNHDGQIVRWMGTCTDIHEQVLAQKLLEDASRRKDEFLAMLAHELRNPLAPISTAASVLAATPDDPKRVRQLGDVIRRQVGHMTRMVDELLDVSRVTRGLARLDCDVVDLATVARSAIEQIGPLIDERKHQLITHLPDGELLVMGDRIRLVQVVSNLLNNAAKYTRSGGRIELELAVDDGCAVIEVSDNGSGIEPELLPQVFELFTQGARGPDRSLGGLGIGLALAKSIVELHGGSIVANSAGRGRGSEFKVLLPLAELERAEPGTGRMPSRRAVDARLSTMVVDDNADAARTIALLLELQGHEVRVHHDATTALADSRAQPAQLYILDIGLPDMSGHELAQRLRQQPGAADAKLIAVTGYGRAEDRTLSEEAGFDLHLVKPVDAGQLLDAVATVGPK</sequence>
<keyword evidence="11" id="KW-1185">Reference proteome</keyword>
<dbReference type="RefSeq" id="WP_386670988.1">
    <property type="nucleotide sequence ID" value="NZ_JBHLTG010000004.1"/>
</dbReference>
<evidence type="ECO:0000259" key="6">
    <source>
        <dbReference type="PROSITE" id="PS50109"/>
    </source>
</evidence>
<dbReference type="Gene3D" id="1.10.287.130">
    <property type="match status" value="1"/>
</dbReference>
<evidence type="ECO:0000256" key="4">
    <source>
        <dbReference type="PROSITE-ProRule" id="PRU00169"/>
    </source>
</evidence>
<dbReference type="SMART" id="SM00388">
    <property type="entry name" value="HisKA"/>
    <property type="match status" value="1"/>
</dbReference>
<dbReference type="SUPFAM" id="SSF52172">
    <property type="entry name" value="CheY-like"/>
    <property type="match status" value="1"/>
</dbReference>
<dbReference type="PROSITE" id="PS50113">
    <property type="entry name" value="PAC"/>
    <property type="match status" value="3"/>
</dbReference>
<evidence type="ECO:0000256" key="5">
    <source>
        <dbReference type="SAM" id="MobiDB-lite"/>
    </source>
</evidence>
<reference evidence="10 11" key="1">
    <citation type="submission" date="2024-09" db="EMBL/GenBank/DDBJ databases">
        <authorList>
            <person name="Sun Q."/>
            <person name="Mori K."/>
        </authorList>
    </citation>
    <scope>NUCLEOTIDE SEQUENCE [LARGE SCALE GENOMIC DNA]</scope>
    <source>
        <strain evidence="10 11">KCTC 23076</strain>
    </source>
</reference>
<dbReference type="Gene3D" id="3.30.450.20">
    <property type="entry name" value="PAS domain"/>
    <property type="match status" value="4"/>
</dbReference>
<dbReference type="InterPro" id="IPR000700">
    <property type="entry name" value="PAS-assoc_C"/>
</dbReference>
<comment type="caution">
    <text evidence="10">The sequence shown here is derived from an EMBL/GenBank/DDBJ whole genome shotgun (WGS) entry which is preliminary data.</text>
</comment>
<dbReference type="Pfam" id="PF08448">
    <property type="entry name" value="PAS_4"/>
    <property type="match status" value="2"/>
</dbReference>
<dbReference type="SUPFAM" id="SSF55874">
    <property type="entry name" value="ATPase domain of HSP90 chaperone/DNA topoisomerase II/histidine kinase"/>
    <property type="match status" value="1"/>
</dbReference>